<protein>
    <submittedName>
        <fullName evidence="1">Uncharacterized protein</fullName>
    </submittedName>
</protein>
<dbReference type="Proteomes" id="UP000193834">
    <property type="component" value="Unassembled WGS sequence"/>
</dbReference>
<dbReference type="EMBL" id="FXAZ01000004">
    <property type="protein sequence ID" value="SMG52334.1"/>
    <property type="molecule type" value="Genomic_DNA"/>
</dbReference>
<sequence>LSIKVFDLLIGIADEKLILNNVSLVVQFSKNKVSYFLLFTAVQRRLN</sequence>
<reference evidence="1 2" key="1">
    <citation type="submission" date="2017-04" db="EMBL/GenBank/DDBJ databases">
        <authorList>
            <person name="Afonso C.L."/>
            <person name="Miller P.J."/>
            <person name="Scott M.A."/>
            <person name="Spackman E."/>
            <person name="Goraichik I."/>
            <person name="Dimitrov K.M."/>
            <person name="Suarez D.L."/>
            <person name="Swayne D.E."/>
        </authorList>
    </citation>
    <scope>NUCLEOTIDE SEQUENCE [LARGE SCALE GENOMIC DNA]</scope>
    <source>
        <strain evidence="1 2">11</strain>
    </source>
</reference>
<name>A0A1X7LFP8_9BACL</name>
<accession>A0A1X7LFP8</accession>
<feature type="non-terminal residue" evidence="1">
    <location>
        <position position="1"/>
    </location>
</feature>
<organism evidence="1 2">
    <name type="scientific">Paenibacillus aquistagni</name>
    <dbReference type="NCBI Taxonomy" id="1852522"/>
    <lineage>
        <taxon>Bacteria</taxon>
        <taxon>Bacillati</taxon>
        <taxon>Bacillota</taxon>
        <taxon>Bacilli</taxon>
        <taxon>Bacillales</taxon>
        <taxon>Paenibacillaceae</taxon>
        <taxon>Paenibacillus</taxon>
    </lineage>
</organism>
<keyword evidence="2" id="KW-1185">Reference proteome</keyword>
<evidence type="ECO:0000313" key="1">
    <source>
        <dbReference type="EMBL" id="SMG52334.1"/>
    </source>
</evidence>
<gene>
    <name evidence="1" type="ORF">SAMN06295960_3402</name>
</gene>
<proteinExistence type="predicted"/>
<dbReference type="AlphaFoldDB" id="A0A1X7LFP8"/>
<evidence type="ECO:0000313" key="2">
    <source>
        <dbReference type="Proteomes" id="UP000193834"/>
    </source>
</evidence>